<evidence type="ECO:0000313" key="10">
    <source>
        <dbReference type="Proteomes" id="UP000198607"/>
    </source>
</evidence>
<name>A0A1G7W127_9RHOO</name>
<accession>A0A1G7W127</accession>
<dbReference type="PANTHER" id="PTHR47870:SF4">
    <property type="entry name" value="CYTOCHROME C-TYPE BIOGENESIS PROTEIN CYCH"/>
    <property type="match status" value="1"/>
</dbReference>
<evidence type="ECO:0000256" key="6">
    <source>
        <dbReference type="SAM" id="Phobius"/>
    </source>
</evidence>
<evidence type="ECO:0000256" key="1">
    <source>
        <dbReference type="ARBA" id="ARBA00004196"/>
    </source>
</evidence>
<keyword evidence="10" id="KW-1185">Reference proteome</keyword>
<reference evidence="9 10" key="1">
    <citation type="submission" date="2016-10" db="EMBL/GenBank/DDBJ databases">
        <authorList>
            <person name="de Groot N.N."/>
        </authorList>
    </citation>
    <scope>NUCLEOTIDE SEQUENCE [LARGE SCALE GENOMIC DNA]</scope>
    <source>
        <strain evidence="9 10">DSM 5885</strain>
    </source>
</reference>
<dbReference type="Proteomes" id="UP000198607">
    <property type="component" value="Unassembled WGS sequence"/>
</dbReference>
<dbReference type="InterPro" id="IPR051263">
    <property type="entry name" value="C-type_cytochrome_biogenesis"/>
</dbReference>
<dbReference type="Pfam" id="PF23914">
    <property type="entry name" value="TPR_CcmH_CycH"/>
    <property type="match status" value="1"/>
</dbReference>
<evidence type="ECO:0000313" key="9">
    <source>
        <dbReference type="EMBL" id="SDG65389.1"/>
    </source>
</evidence>
<keyword evidence="2" id="KW-0677">Repeat</keyword>
<keyword evidence="6" id="KW-1133">Transmembrane helix</keyword>
<evidence type="ECO:0000259" key="7">
    <source>
        <dbReference type="Pfam" id="PF23892"/>
    </source>
</evidence>
<gene>
    <name evidence="9" type="ORF">SAMN05660652_00367</name>
</gene>
<dbReference type="NCBIfam" id="TIGR03142">
    <property type="entry name" value="cytochro_ccmI"/>
    <property type="match status" value="1"/>
</dbReference>
<dbReference type="PANTHER" id="PTHR47870">
    <property type="entry name" value="CYTOCHROME C-TYPE BIOGENESIS PROTEIN CCMH"/>
    <property type="match status" value="1"/>
</dbReference>
<dbReference type="Pfam" id="PF23892">
    <property type="entry name" value="Ig_CycH"/>
    <property type="match status" value="1"/>
</dbReference>
<feature type="coiled-coil region" evidence="5">
    <location>
        <begin position="36"/>
        <end position="84"/>
    </location>
</feature>
<dbReference type="STRING" id="83767.SAMN05660652_00367"/>
<keyword evidence="6" id="KW-0812">Transmembrane</keyword>
<organism evidence="9 10">
    <name type="scientific">Propionivibrio dicarboxylicus</name>
    <dbReference type="NCBI Taxonomy" id="83767"/>
    <lineage>
        <taxon>Bacteria</taxon>
        <taxon>Pseudomonadati</taxon>
        <taxon>Pseudomonadota</taxon>
        <taxon>Betaproteobacteria</taxon>
        <taxon>Rhodocyclales</taxon>
        <taxon>Rhodocyclaceae</taxon>
        <taxon>Propionivibrio</taxon>
    </lineage>
</organism>
<feature type="domain" description="Cytochrome c-type biogenesis protein H Ig-like" evidence="7">
    <location>
        <begin position="303"/>
        <end position="409"/>
    </location>
</feature>
<dbReference type="InterPro" id="IPR056413">
    <property type="entry name" value="TPR_CcmH_CycH"/>
</dbReference>
<dbReference type="OrthoDB" id="9776053at2"/>
<keyword evidence="6" id="KW-0472">Membrane</keyword>
<dbReference type="GO" id="GO:0005886">
    <property type="term" value="C:plasma membrane"/>
    <property type="evidence" value="ECO:0007669"/>
    <property type="project" value="TreeGrafter"/>
</dbReference>
<dbReference type="GO" id="GO:0030313">
    <property type="term" value="C:cell envelope"/>
    <property type="evidence" value="ECO:0007669"/>
    <property type="project" value="UniProtKB-SubCell"/>
</dbReference>
<dbReference type="InterPro" id="IPR011990">
    <property type="entry name" value="TPR-like_helical_dom_sf"/>
</dbReference>
<dbReference type="EMBL" id="FNCY01000001">
    <property type="protein sequence ID" value="SDG65389.1"/>
    <property type="molecule type" value="Genomic_DNA"/>
</dbReference>
<evidence type="ECO:0000256" key="5">
    <source>
        <dbReference type="SAM" id="Coils"/>
    </source>
</evidence>
<dbReference type="InterPro" id="IPR056412">
    <property type="entry name" value="Ig_CycH"/>
</dbReference>
<dbReference type="Gene3D" id="1.25.40.10">
    <property type="entry name" value="Tetratricopeptide repeat domain"/>
    <property type="match status" value="1"/>
</dbReference>
<proteinExistence type="predicted"/>
<evidence type="ECO:0000259" key="8">
    <source>
        <dbReference type="Pfam" id="PF23914"/>
    </source>
</evidence>
<feature type="transmembrane region" description="Helical" evidence="6">
    <location>
        <begin position="6"/>
        <end position="27"/>
    </location>
</feature>
<evidence type="ECO:0000256" key="2">
    <source>
        <dbReference type="ARBA" id="ARBA00022737"/>
    </source>
</evidence>
<keyword evidence="3" id="KW-0201">Cytochrome c-type biogenesis</keyword>
<evidence type="ECO:0000256" key="3">
    <source>
        <dbReference type="ARBA" id="ARBA00022748"/>
    </source>
</evidence>
<protein>
    <submittedName>
        <fullName evidence="9">Cytochrome c-type biogenesis protein CcmH</fullName>
    </submittedName>
</protein>
<keyword evidence="4" id="KW-0802">TPR repeat</keyword>
<feature type="domain" description="Cytochrome c-type biogenesis protein H TPR" evidence="8">
    <location>
        <begin position="132"/>
        <end position="260"/>
    </location>
</feature>
<evidence type="ECO:0000256" key="4">
    <source>
        <dbReference type="ARBA" id="ARBA00022803"/>
    </source>
</evidence>
<dbReference type="AlphaFoldDB" id="A0A1G7W127"/>
<dbReference type="RefSeq" id="WP_091932480.1">
    <property type="nucleotide sequence ID" value="NZ_FNCY01000001.1"/>
</dbReference>
<dbReference type="GO" id="GO:0017004">
    <property type="term" value="P:cytochrome complex assembly"/>
    <property type="evidence" value="ECO:0007669"/>
    <property type="project" value="UniProtKB-KW"/>
</dbReference>
<comment type="subcellular location">
    <subcellularLocation>
        <location evidence="1">Cell envelope</location>
    </subcellularLocation>
</comment>
<dbReference type="SUPFAM" id="SSF48452">
    <property type="entry name" value="TPR-like"/>
    <property type="match status" value="1"/>
</dbReference>
<feature type="transmembrane region" description="Helical" evidence="6">
    <location>
        <begin position="100"/>
        <end position="118"/>
    </location>
</feature>
<sequence length="413" mass="44540">MSAPLQFILAATLLTLVALALLLSPWWRKGRDAHSVDRRQANLDIFRDQLQELERTRDEGLLTVEDFDQAKRELQRRLLEETDAAPTPTIAKARMSGRNALLLGLTLVLAAVFGYWQLGNPQALEPPQVRAHAQAQELDAMLNRLVERLKANPDDTKGWIMLARSYKSLSRFAEAADAYARGAAAIEGDAYLLADYAETLLQANGGAFNEKTDALIAKALKIDPNGMLALFLAGHSANERGNFRAAVDYWERLLPQLDAGGEDAEAVEAAIEKARAAAGIQGKPAAKKEATQTPASAPAKGAIEGEVVLSGKLIAKAQPEDTLYVFARPAEGSRMPLAVIRARASDLPLKFRLDDSNSLPGGQKLSTTQSVVLEARVTKGGIAQSSPGDLIGTLKSVKPGSKNQRLVIDQVQP</sequence>
<dbReference type="InterPro" id="IPR017560">
    <property type="entry name" value="Cyt_c_biogenesis_CcmI"/>
</dbReference>
<keyword evidence="5" id="KW-0175">Coiled coil</keyword>